<comment type="similarity">
    <text evidence="1">Belongs to the class-II aminoacyl-tRNA synthetase family.</text>
</comment>
<accession>A0A7C0U2Y6</accession>
<name>A0A7C0U2Y6_DESA2</name>
<dbReference type="AlphaFoldDB" id="A0A7C0U2Y6"/>
<dbReference type="PANTHER" id="PTHR30075">
    <property type="entry name" value="GLYCYL-TRNA SYNTHETASE"/>
    <property type="match status" value="1"/>
</dbReference>
<dbReference type="InterPro" id="IPR015944">
    <property type="entry name" value="Gly-tRNA-synth_bsu"/>
</dbReference>
<evidence type="ECO:0000256" key="1">
    <source>
        <dbReference type="ARBA" id="ARBA00008226"/>
    </source>
</evidence>
<feature type="non-terminal residue" evidence="9">
    <location>
        <position position="511"/>
    </location>
</feature>
<evidence type="ECO:0000256" key="6">
    <source>
        <dbReference type="ARBA" id="ARBA00022917"/>
    </source>
</evidence>
<dbReference type="GO" id="GO:0005524">
    <property type="term" value="F:ATP binding"/>
    <property type="evidence" value="ECO:0007669"/>
    <property type="project" value="UniProtKB-KW"/>
</dbReference>
<dbReference type="GO" id="GO:0004820">
    <property type="term" value="F:glycine-tRNA ligase activity"/>
    <property type="evidence" value="ECO:0007669"/>
    <property type="project" value="UniProtKB-EC"/>
</dbReference>
<comment type="catalytic activity">
    <reaction evidence="8">
        <text>tRNA(Gly) + glycine + ATP = glycyl-tRNA(Gly) + AMP + diphosphate</text>
        <dbReference type="Rhea" id="RHEA:16013"/>
        <dbReference type="Rhea" id="RHEA-COMP:9664"/>
        <dbReference type="Rhea" id="RHEA-COMP:9683"/>
        <dbReference type="ChEBI" id="CHEBI:30616"/>
        <dbReference type="ChEBI" id="CHEBI:33019"/>
        <dbReference type="ChEBI" id="CHEBI:57305"/>
        <dbReference type="ChEBI" id="CHEBI:78442"/>
        <dbReference type="ChEBI" id="CHEBI:78522"/>
        <dbReference type="ChEBI" id="CHEBI:456215"/>
        <dbReference type="EC" id="6.1.1.14"/>
    </reaction>
</comment>
<evidence type="ECO:0000313" key="9">
    <source>
        <dbReference type="EMBL" id="HDD44536.1"/>
    </source>
</evidence>
<dbReference type="PROSITE" id="PS50861">
    <property type="entry name" value="AA_TRNA_LIGASE_II_GLYAB"/>
    <property type="match status" value="1"/>
</dbReference>
<keyword evidence="7" id="KW-0030">Aminoacyl-tRNA synthetase</keyword>
<dbReference type="GO" id="GO:0006426">
    <property type="term" value="P:glycyl-tRNA aminoacylation"/>
    <property type="evidence" value="ECO:0007669"/>
    <property type="project" value="InterPro"/>
</dbReference>
<keyword evidence="6" id="KW-0648">Protein biosynthesis</keyword>
<evidence type="ECO:0000256" key="2">
    <source>
        <dbReference type="ARBA" id="ARBA00012829"/>
    </source>
</evidence>
<dbReference type="PANTHER" id="PTHR30075:SF2">
    <property type="entry name" value="GLYCINE--TRNA LIGASE, CHLOROPLASTIC_MITOCHONDRIAL 2"/>
    <property type="match status" value="1"/>
</dbReference>
<keyword evidence="4" id="KW-0547">Nucleotide-binding</keyword>
<dbReference type="Pfam" id="PF02092">
    <property type="entry name" value="tRNA_synt_2f"/>
    <property type="match status" value="1"/>
</dbReference>
<dbReference type="PRINTS" id="PR01045">
    <property type="entry name" value="TRNASYNTHGB"/>
</dbReference>
<gene>
    <name evidence="9" type="ORF">ENG63_06735</name>
</gene>
<dbReference type="EC" id="6.1.1.14" evidence="2"/>
<dbReference type="EMBL" id="DRBS01000253">
    <property type="protein sequence ID" value="HDD44536.1"/>
    <property type="molecule type" value="Genomic_DNA"/>
</dbReference>
<reference evidence="9" key="1">
    <citation type="journal article" date="2020" name="mSystems">
        <title>Genome- and Community-Level Interaction Insights into Carbon Utilization and Element Cycling Functions of Hydrothermarchaeota in Hydrothermal Sediment.</title>
        <authorList>
            <person name="Zhou Z."/>
            <person name="Liu Y."/>
            <person name="Xu W."/>
            <person name="Pan J."/>
            <person name="Luo Z.H."/>
            <person name="Li M."/>
        </authorList>
    </citation>
    <scope>NUCLEOTIDE SEQUENCE [LARGE SCALE GENOMIC DNA]</scope>
    <source>
        <strain evidence="9">HyVt-233</strain>
    </source>
</reference>
<organism evidence="9">
    <name type="scientific">Desulfofervidus auxilii</name>
    <dbReference type="NCBI Taxonomy" id="1621989"/>
    <lineage>
        <taxon>Bacteria</taxon>
        <taxon>Pseudomonadati</taxon>
        <taxon>Thermodesulfobacteriota</taxon>
        <taxon>Candidatus Desulfofervidia</taxon>
        <taxon>Candidatus Desulfofervidales</taxon>
        <taxon>Candidatus Desulfofervidaceae</taxon>
        <taxon>Candidatus Desulfofervidus</taxon>
    </lineage>
</organism>
<protein>
    <recommendedName>
        <fullName evidence="2">glycine--tRNA ligase</fullName>
        <ecNumber evidence="2">6.1.1.14</ecNumber>
    </recommendedName>
</protein>
<sequence>MKTLLLEIGTEELPISIFPKILEDMKNILAERLKAERLNFDHIKTMATPRRLAVLVTGIPETQAEKKIDIIGPPYKVAFTADNKPTKAAFGFAKKHGVSVERLVKIKTKKGEYVGLKIKEKGKPTLEILKELLPKYILSLPFPKTMRWHKSKIHFARPIHWILAILDKDVIPFSLEEIKSNNLTFGHRFMAPNPIIISHPEEYSSVLKKVFVIIDPIEREKRIINLLEKIAQEINGSPILDKDLLNWVNFLVEYPVAVRGKFDEEFLSLPEPVLITVMKQHQKCFAIRDNNGNLLPAFIAIINISVKDILPIKIGLERVIRARLADARFFYQEDLKVPLSERIIKLKDIIFQAKLGTMAEKVERLKSLATWITESLFPEKKDIILRATILCKADLTTEMVNEFPELQGIMGGIYAKAQGESEAVACAISEHYLPVEAGGTLPKTIEGAILSIIDKMDTIVGCFGIGLIPTGTADPFALRRQAIGILRILFEKNISFSLFNLIELSLKTYGK</sequence>
<dbReference type="SUPFAM" id="SSF109604">
    <property type="entry name" value="HD-domain/PDEase-like"/>
    <property type="match status" value="1"/>
</dbReference>
<dbReference type="NCBIfam" id="TIGR00211">
    <property type="entry name" value="glyS"/>
    <property type="match status" value="1"/>
</dbReference>
<evidence type="ECO:0000256" key="5">
    <source>
        <dbReference type="ARBA" id="ARBA00022840"/>
    </source>
</evidence>
<proteinExistence type="inferred from homology"/>
<keyword evidence="3 9" id="KW-0436">Ligase</keyword>
<keyword evidence="5" id="KW-0067">ATP-binding</keyword>
<dbReference type="Proteomes" id="UP000886289">
    <property type="component" value="Unassembled WGS sequence"/>
</dbReference>
<evidence type="ECO:0000256" key="8">
    <source>
        <dbReference type="ARBA" id="ARBA00047937"/>
    </source>
</evidence>
<dbReference type="HAMAP" id="MF_00255">
    <property type="entry name" value="Gly_tRNA_synth_beta"/>
    <property type="match status" value="1"/>
</dbReference>
<evidence type="ECO:0000256" key="3">
    <source>
        <dbReference type="ARBA" id="ARBA00022598"/>
    </source>
</evidence>
<dbReference type="GO" id="GO:0005829">
    <property type="term" value="C:cytosol"/>
    <property type="evidence" value="ECO:0007669"/>
    <property type="project" value="TreeGrafter"/>
</dbReference>
<dbReference type="InterPro" id="IPR006194">
    <property type="entry name" value="Gly-tRNA-synth_heterodimer"/>
</dbReference>
<evidence type="ECO:0000256" key="7">
    <source>
        <dbReference type="ARBA" id="ARBA00023146"/>
    </source>
</evidence>
<evidence type="ECO:0000256" key="4">
    <source>
        <dbReference type="ARBA" id="ARBA00022741"/>
    </source>
</evidence>
<comment type="caution">
    <text evidence="9">The sequence shown here is derived from an EMBL/GenBank/DDBJ whole genome shotgun (WGS) entry which is preliminary data.</text>
</comment>